<gene>
    <name evidence="3" type="ORF">BLL52_3134</name>
</gene>
<dbReference type="Proteomes" id="UP000185911">
    <property type="component" value="Unassembled WGS sequence"/>
</dbReference>
<keyword evidence="1 3" id="KW-0808">Transferase</keyword>
<evidence type="ECO:0000259" key="2">
    <source>
        <dbReference type="Pfam" id="PF13649"/>
    </source>
</evidence>
<evidence type="ECO:0000313" key="4">
    <source>
        <dbReference type="Proteomes" id="UP000185911"/>
    </source>
</evidence>
<name>A0A1Q8YBS8_9BURK</name>
<evidence type="ECO:0000313" key="3">
    <source>
        <dbReference type="EMBL" id="OLP05467.1"/>
    </source>
</evidence>
<dbReference type="RefSeq" id="WP_075587346.1">
    <property type="nucleotide sequence ID" value="NZ_MSYM01000016.1"/>
</dbReference>
<accession>A0A1Q8YBS8</accession>
<dbReference type="GO" id="GO:0008168">
    <property type="term" value="F:methyltransferase activity"/>
    <property type="evidence" value="ECO:0007669"/>
    <property type="project" value="UniProtKB-KW"/>
</dbReference>
<dbReference type="AlphaFoldDB" id="A0A1Q8YBS8"/>
<dbReference type="InterPro" id="IPR029063">
    <property type="entry name" value="SAM-dependent_MTases_sf"/>
</dbReference>
<dbReference type="STRING" id="81479.RA876_09715"/>
<dbReference type="PANTHER" id="PTHR43861">
    <property type="entry name" value="TRANS-ACONITATE 2-METHYLTRANSFERASE-RELATED"/>
    <property type="match status" value="1"/>
</dbReference>
<protein>
    <submittedName>
        <fullName evidence="3">Methyltransferase type 11</fullName>
    </submittedName>
</protein>
<sequence>MNFWDQRFSEPGFKYGTEPNAFVQLQAAHLTRGSRVLLPGDGEGRNGVWLAQQGHHVTSVDSSAVGLKKASELAAQRGVALTTALEDLALWEPEPGSFDAVMIIFTHLPESFRRDAHRRLGQGLKPGGRLVVEGFHPQQLTHSSGGPKDVTMLYSAEQLSDDFAALLAPEHVWHGEVSLSEGPGHQGLAVVTRWTGRKL</sequence>
<proteinExistence type="predicted"/>
<dbReference type="Gene3D" id="3.40.50.150">
    <property type="entry name" value="Vaccinia Virus protein VP39"/>
    <property type="match status" value="1"/>
</dbReference>
<keyword evidence="4" id="KW-1185">Reference proteome</keyword>
<dbReference type="EMBL" id="MSYM01000016">
    <property type="protein sequence ID" value="OLP05467.1"/>
    <property type="molecule type" value="Genomic_DNA"/>
</dbReference>
<keyword evidence="3" id="KW-0489">Methyltransferase</keyword>
<dbReference type="SUPFAM" id="SSF53335">
    <property type="entry name" value="S-adenosyl-L-methionine-dependent methyltransferases"/>
    <property type="match status" value="1"/>
</dbReference>
<organism evidence="3 4">
    <name type="scientific">Rhodoferax antarcticus ANT.BR</name>
    <dbReference type="NCBI Taxonomy" id="1111071"/>
    <lineage>
        <taxon>Bacteria</taxon>
        <taxon>Pseudomonadati</taxon>
        <taxon>Pseudomonadota</taxon>
        <taxon>Betaproteobacteria</taxon>
        <taxon>Burkholderiales</taxon>
        <taxon>Comamonadaceae</taxon>
        <taxon>Rhodoferax</taxon>
    </lineage>
</organism>
<comment type="caution">
    <text evidence="3">The sequence shown here is derived from an EMBL/GenBank/DDBJ whole genome shotgun (WGS) entry which is preliminary data.</text>
</comment>
<dbReference type="PANTHER" id="PTHR43861:SF3">
    <property type="entry name" value="PUTATIVE (AFU_ORTHOLOGUE AFUA_2G14390)-RELATED"/>
    <property type="match status" value="1"/>
</dbReference>
<dbReference type="InterPro" id="IPR041698">
    <property type="entry name" value="Methyltransf_25"/>
</dbReference>
<feature type="domain" description="Methyltransferase" evidence="2">
    <location>
        <begin position="39"/>
        <end position="128"/>
    </location>
</feature>
<dbReference type="Pfam" id="PF13649">
    <property type="entry name" value="Methyltransf_25"/>
    <property type="match status" value="1"/>
</dbReference>
<dbReference type="GO" id="GO:0032259">
    <property type="term" value="P:methylation"/>
    <property type="evidence" value="ECO:0007669"/>
    <property type="project" value="UniProtKB-KW"/>
</dbReference>
<dbReference type="CDD" id="cd02440">
    <property type="entry name" value="AdoMet_MTases"/>
    <property type="match status" value="1"/>
</dbReference>
<evidence type="ECO:0000256" key="1">
    <source>
        <dbReference type="ARBA" id="ARBA00022679"/>
    </source>
</evidence>
<reference evidence="3 4" key="1">
    <citation type="submission" date="2017-01" db="EMBL/GenBank/DDBJ databases">
        <title>Genome sequence of Rhodoferax antarcticus ANT.BR, a psychrophilic purple nonsulfur bacterium from an Antarctic microbial mat.</title>
        <authorList>
            <person name="Baker J."/>
            <person name="Riester C."/>
            <person name="Skinner B."/>
            <person name="Newell A."/>
            <person name="Swingley W."/>
            <person name="Madigan M."/>
            <person name="Jung D."/>
            <person name="Asao M."/>
            <person name="Chen M."/>
            <person name="Loughlin P."/>
            <person name="Pan H."/>
            <person name="Lin S."/>
            <person name="Li N."/>
            <person name="Shaw J."/>
            <person name="Prado M."/>
            <person name="Sherman C."/>
            <person name="Li X."/>
            <person name="Tang J."/>
            <person name="Blankenship R."/>
            <person name="Zhao T."/>
            <person name="Touchman J."/>
            <person name="Sattley M."/>
        </authorList>
    </citation>
    <scope>NUCLEOTIDE SEQUENCE [LARGE SCALE GENOMIC DNA]</scope>
    <source>
        <strain evidence="3 4">ANT.BR</strain>
    </source>
</reference>